<organism evidence="3 4">
    <name type="scientific">Paraburkholderia polaris</name>
    <dbReference type="NCBI Taxonomy" id="2728848"/>
    <lineage>
        <taxon>Bacteria</taxon>
        <taxon>Pseudomonadati</taxon>
        <taxon>Pseudomonadota</taxon>
        <taxon>Betaproteobacteria</taxon>
        <taxon>Burkholderiales</taxon>
        <taxon>Burkholderiaceae</taxon>
        <taxon>Paraburkholderia</taxon>
    </lineage>
</organism>
<keyword evidence="1" id="KW-0472">Membrane</keyword>
<dbReference type="RefSeq" id="WP_169489890.1">
    <property type="nucleotide sequence ID" value="NZ_JABBGJ010000049.1"/>
</dbReference>
<dbReference type="Pfam" id="PF04961">
    <property type="entry name" value="FTCD_C"/>
    <property type="match status" value="1"/>
</dbReference>
<dbReference type="EMBL" id="JABBGJ010000049">
    <property type="protein sequence ID" value="NMM03135.1"/>
    <property type="molecule type" value="Genomic_DNA"/>
</dbReference>
<evidence type="ECO:0000313" key="4">
    <source>
        <dbReference type="Proteomes" id="UP000544134"/>
    </source>
</evidence>
<proteinExistence type="predicted"/>
<comment type="caution">
    <text evidence="3">The sequence shown here is derived from an EMBL/GenBank/DDBJ whole genome shotgun (WGS) entry which is preliminary data.</text>
</comment>
<reference evidence="3 4" key="1">
    <citation type="submission" date="2020-04" db="EMBL/GenBank/DDBJ databases">
        <title>Paraburkholderia sp. RP-4-7 isolated from soil.</title>
        <authorList>
            <person name="Dahal R.H."/>
        </authorList>
    </citation>
    <scope>NUCLEOTIDE SEQUENCE [LARGE SCALE GENOMIC DNA]</scope>
    <source>
        <strain evidence="3 4">RP-4-7</strain>
    </source>
</reference>
<evidence type="ECO:0000313" key="3">
    <source>
        <dbReference type="EMBL" id="NMM03135.1"/>
    </source>
</evidence>
<dbReference type="SUPFAM" id="SSF101262">
    <property type="entry name" value="Methenyltetrahydrofolate cyclohydrolase-like"/>
    <property type="match status" value="1"/>
</dbReference>
<feature type="domain" description="Cyclodeaminase/cyclohydrolase" evidence="2">
    <location>
        <begin position="6"/>
        <end position="179"/>
    </location>
</feature>
<accession>A0A848IT36</accession>
<dbReference type="GO" id="GO:0003824">
    <property type="term" value="F:catalytic activity"/>
    <property type="evidence" value="ECO:0007669"/>
    <property type="project" value="InterPro"/>
</dbReference>
<dbReference type="Proteomes" id="UP000544134">
    <property type="component" value="Unassembled WGS sequence"/>
</dbReference>
<feature type="transmembrane region" description="Helical" evidence="1">
    <location>
        <begin position="149"/>
        <end position="169"/>
    </location>
</feature>
<sequence>MAQPASQLLDAFGAGRASPGSGSAAAMMGLLAAQLIHTVCLKSLEKESCRPAEATLRHIRDRMTEIDPLLRALFEKDAREFEEVVRLIGERQSAATPEAKGALSRQINAMLEGATDNVFEIIDLCLPLIDHGVTVFQHGWGTVRGDSGAAISASIAAVTSGLFIANLNIKWLKGRRYARDNIDRGTALLATLPAEAARRERLH</sequence>
<keyword evidence="1" id="KW-0812">Transmembrane</keyword>
<dbReference type="InterPro" id="IPR007044">
    <property type="entry name" value="Cyclodeamin/CycHdrlase"/>
</dbReference>
<keyword evidence="4" id="KW-1185">Reference proteome</keyword>
<protein>
    <recommendedName>
        <fullName evidence="2">Cyclodeaminase/cyclohydrolase domain-containing protein</fullName>
    </recommendedName>
</protein>
<keyword evidence="1" id="KW-1133">Transmembrane helix</keyword>
<evidence type="ECO:0000259" key="2">
    <source>
        <dbReference type="Pfam" id="PF04961"/>
    </source>
</evidence>
<name>A0A848IT36_9BURK</name>
<dbReference type="AlphaFoldDB" id="A0A848IT36"/>
<dbReference type="InterPro" id="IPR036178">
    <property type="entry name" value="Formintransfe-cycloase-like_sf"/>
</dbReference>
<dbReference type="Gene3D" id="1.20.120.680">
    <property type="entry name" value="Formiminotetrahydrofolate cyclodeaminase monomer, up-and-down helical bundle"/>
    <property type="match status" value="1"/>
</dbReference>
<evidence type="ECO:0000256" key="1">
    <source>
        <dbReference type="SAM" id="Phobius"/>
    </source>
</evidence>
<gene>
    <name evidence="3" type="ORF">HHL24_35185</name>
</gene>